<name>A0A371BD39_9BRAD</name>
<dbReference type="AlphaFoldDB" id="A0A371BD39"/>
<dbReference type="Proteomes" id="UP000263993">
    <property type="component" value="Unassembled WGS sequence"/>
</dbReference>
<dbReference type="EMBL" id="QRGO01000001">
    <property type="protein sequence ID" value="RDV05502.1"/>
    <property type="molecule type" value="Genomic_DNA"/>
</dbReference>
<gene>
    <name evidence="1" type="ORF">DXH78_13520</name>
</gene>
<dbReference type="OrthoDB" id="8240871at2"/>
<reference evidence="2" key="1">
    <citation type="submission" date="2018-08" db="EMBL/GenBank/DDBJ databases">
        <authorList>
            <person name="Kim S.-J."/>
            <person name="Jung G.-Y."/>
        </authorList>
    </citation>
    <scope>NUCLEOTIDE SEQUENCE [LARGE SCALE GENOMIC DNA]</scope>
    <source>
        <strain evidence="2">GY_H</strain>
    </source>
</reference>
<proteinExistence type="predicted"/>
<sequence length="78" mass="8422">MRLLLGIILGAALTIGGAYVYDSSHAGSASNDGTLTAERPMVNWDVVGVKWRDLSEGAKQQWHRVTANIQPDKATRAN</sequence>
<evidence type="ECO:0000313" key="2">
    <source>
        <dbReference type="Proteomes" id="UP000263993"/>
    </source>
</evidence>
<accession>A0A371BD39</accession>
<organism evidence="1 2">
    <name type="scientific">Undibacter mobilis</name>
    <dbReference type="NCBI Taxonomy" id="2292256"/>
    <lineage>
        <taxon>Bacteria</taxon>
        <taxon>Pseudomonadati</taxon>
        <taxon>Pseudomonadota</taxon>
        <taxon>Alphaproteobacteria</taxon>
        <taxon>Hyphomicrobiales</taxon>
        <taxon>Nitrobacteraceae</taxon>
        <taxon>Undibacter</taxon>
    </lineage>
</organism>
<keyword evidence="2" id="KW-1185">Reference proteome</keyword>
<dbReference type="RefSeq" id="WP_115517525.1">
    <property type="nucleotide sequence ID" value="NZ_QRGO01000001.1"/>
</dbReference>
<comment type="caution">
    <text evidence="1">The sequence shown here is derived from an EMBL/GenBank/DDBJ whole genome shotgun (WGS) entry which is preliminary data.</text>
</comment>
<evidence type="ECO:0000313" key="1">
    <source>
        <dbReference type="EMBL" id="RDV05502.1"/>
    </source>
</evidence>
<protein>
    <submittedName>
        <fullName evidence="1">Uncharacterized protein</fullName>
    </submittedName>
</protein>